<evidence type="ECO:0000259" key="13">
    <source>
        <dbReference type="Pfam" id="PF00593"/>
    </source>
</evidence>
<dbReference type="InterPro" id="IPR000531">
    <property type="entry name" value="Beta-barrel_TonB"/>
</dbReference>
<evidence type="ECO:0000256" key="12">
    <source>
        <dbReference type="SAM" id="SignalP"/>
    </source>
</evidence>
<evidence type="ECO:0000256" key="5">
    <source>
        <dbReference type="ARBA" id="ARBA00022729"/>
    </source>
</evidence>
<evidence type="ECO:0000256" key="2">
    <source>
        <dbReference type="ARBA" id="ARBA00022448"/>
    </source>
</evidence>
<keyword evidence="8 9" id="KW-0998">Cell outer membrane</keyword>
<feature type="domain" description="TonB-dependent receptor-like beta-barrel" evidence="13">
    <location>
        <begin position="543"/>
        <end position="987"/>
    </location>
</feature>
<dbReference type="PROSITE" id="PS52016">
    <property type="entry name" value="TONB_DEPENDENT_REC_3"/>
    <property type="match status" value="1"/>
</dbReference>
<dbReference type="Proteomes" id="UP000001868">
    <property type="component" value="Chromosome"/>
</dbReference>
<dbReference type="PANTHER" id="PTHR47234">
    <property type="match status" value="1"/>
</dbReference>
<dbReference type="Pfam" id="PF07715">
    <property type="entry name" value="Plug"/>
    <property type="match status" value="1"/>
</dbReference>
<keyword evidence="5 12" id="KW-0732">Signal</keyword>
<dbReference type="STRING" id="450851.PHZ_c2731"/>
<protein>
    <submittedName>
        <fullName evidence="15">TonB-dependent receptor</fullName>
    </submittedName>
</protein>
<organism evidence="15 16">
    <name type="scientific">Phenylobacterium zucineum (strain HLK1)</name>
    <dbReference type="NCBI Taxonomy" id="450851"/>
    <lineage>
        <taxon>Bacteria</taxon>
        <taxon>Pseudomonadati</taxon>
        <taxon>Pseudomonadota</taxon>
        <taxon>Alphaproteobacteria</taxon>
        <taxon>Caulobacterales</taxon>
        <taxon>Caulobacteraceae</taxon>
        <taxon>Phenylobacterium</taxon>
    </lineage>
</organism>
<evidence type="ECO:0000256" key="11">
    <source>
        <dbReference type="RuleBase" id="RU003357"/>
    </source>
</evidence>
<comment type="similarity">
    <text evidence="9 11">Belongs to the TonB-dependent receptor family.</text>
</comment>
<dbReference type="InterPro" id="IPR010917">
    <property type="entry name" value="TonB_rcpt_CS"/>
</dbReference>
<dbReference type="OrthoDB" id="7051241at2"/>
<keyword evidence="7 9" id="KW-0472">Membrane</keyword>
<accession>B4RHU9</accession>
<sequence length="1029" mass="110835">MKSMRERLLASSMICGAALLGLSATQASAQEVSEVVVTGSRIPQPNLTSASPVTVVGAADIATRGITRTEDLVNQLPQVFAAQGSSYANGATGTATVDLRALGANRTLVLIDGRRLQPGTPAAGATNTAPDLNFIPAALVERVEVVTGGASAVYGADAVAGVVNFIMQKNFEGVRLDAQYSGYQHTNENDRIQDLLRRRGSTALNPAAFAIPEKDVWDGGVTDLNLVVGINSPDDRGNITAYVGYRNVQAVTQNNRDYSACTLARSTSDPSGFTCSGSGTTSPARFISGGGGGDNDVTIDPAAPGGRGFRDYVGSRDAFNFAPYNYYQRPDTRYTMGAFANYEFNEHAEFYAQLMFMDDHTAAQIAPSGIFGQNMNINCEGNPFLTAAMAEAFCAPTIDQLPDDANFPNTIGVNTDADPITPGQQASVAVLRRNAEGGGRVSDLRHTDYRGVLGMRGEIGSGFMYDVFAQYGVVEYQNIYFNDFSLSRAAKAMDVVVDPATGLPACRSAVPSLAGNNVDAACRPYDIFSIAGPSQASIDYLQTPGFQNGTYEQTVVSGSITGDLGQYGVKAPWAADGVGIAVGTEYRRERLKLNTDIAYQTGDLAGQGGATLPSEGAYDLYELFGEARIPLVQDQPFFQNLSMELGYRWSDYSLGFSTDTYKIAGDWSPNSDLRFRASYNRAVRAPNIVELFSTANVVLNGSIDPCEGTTPDATFEQCARTGVTAAQYGNIAANSAEQYNGQTGGNPDLDPETSDTYSVGVVLTPTFMPGFSLSVDWFNISLKDRIGQIGQDVTLERCLETGDSFYCGLIQRAPGTGSLWLSQNGYIVDTTFNTGKLEVEGVDVEANYRFDFGDFGMTSGLDQFGGLSFNFQGSYLDKYAVTTLPGDEPYDCAGYYGGTCTSSGTPASAPMPEWRHKLRATWRTPWDFELSTTWRYVSSVKSDRFVFDEAATETWRDDKLTDKNYFDIAGTWAVRENMTLRFGVNNVFDNEPPLVSQSNCPSGPCNGNTYPQTYDALGRYLFVGIRADF</sequence>
<dbReference type="GO" id="GO:0009279">
    <property type="term" value="C:cell outer membrane"/>
    <property type="evidence" value="ECO:0007669"/>
    <property type="project" value="UniProtKB-SubCell"/>
</dbReference>
<evidence type="ECO:0000256" key="10">
    <source>
        <dbReference type="PROSITE-ProRule" id="PRU10144"/>
    </source>
</evidence>
<dbReference type="AlphaFoldDB" id="B4RHU9"/>
<evidence type="ECO:0000259" key="14">
    <source>
        <dbReference type="Pfam" id="PF07715"/>
    </source>
</evidence>
<dbReference type="SUPFAM" id="SSF56935">
    <property type="entry name" value="Porins"/>
    <property type="match status" value="1"/>
</dbReference>
<keyword evidence="15" id="KW-0675">Receptor</keyword>
<feature type="signal peptide" evidence="12">
    <location>
        <begin position="1"/>
        <end position="29"/>
    </location>
</feature>
<reference evidence="15 16" key="1">
    <citation type="journal article" date="2008" name="BMC Genomics">
        <title>Complete genome of Phenylobacterium zucineum - a novel facultative intracellular bacterium isolated from human erythroleukemia cell line K562.</title>
        <authorList>
            <person name="Luo Y."/>
            <person name="Xu X."/>
            <person name="Ding Z."/>
            <person name="Liu Z."/>
            <person name="Zhang B."/>
            <person name="Yan Z."/>
            <person name="Sun J."/>
            <person name="Hu S."/>
            <person name="Hu X."/>
        </authorList>
    </citation>
    <scope>NUCLEOTIDE SEQUENCE [LARGE SCALE GENOMIC DNA]</scope>
    <source>
        <strain evidence="15 16">HLK1</strain>
    </source>
</reference>
<dbReference type="eggNOG" id="COG4771">
    <property type="taxonomic scope" value="Bacteria"/>
</dbReference>
<dbReference type="HOGENOM" id="CLU_010745_0_0_5"/>
<dbReference type="InterPro" id="IPR037066">
    <property type="entry name" value="Plug_dom_sf"/>
</dbReference>
<evidence type="ECO:0000256" key="1">
    <source>
        <dbReference type="ARBA" id="ARBA00004571"/>
    </source>
</evidence>
<dbReference type="Pfam" id="PF00593">
    <property type="entry name" value="TonB_dep_Rec_b-barrel"/>
    <property type="match status" value="1"/>
</dbReference>
<dbReference type="eggNOG" id="COG4206">
    <property type="taxonomic scope" value="Bacteria"/>
</dbReference>
<dbReference type="InterPro" id="IPR012910">
    <property type="entry name" value="Plug_dom"/>
</dbReference>
<dbReference type="KEGG" id="pzu:PHZ_c2731"/>
<evidence type="ECO:0000256" key="8">
    <source>
        <dbReference type="ARBA" id="ARBA00023237"/>
    </source>
</evidence>
<evidence type="ECO:0000256" key="4">
    <source>
        <dbReference type="ARBA" id="ARBA00022692"/>
    </source>
</evidence>
<keyword evidence="3 9" id="KW-1134">Transmembrane beta strand</keyword>
<dbReference type="EMBL" id="CP000747">
    <property type="protein sequence ID" value="ACG79140.1"/>
    <property type="molecule type" value="Genomic_DNA"/>
</dbReference>
<dbReference type="Gene3D" id="2.40.170.20">
    <property type="entry name" value="TonB-dependent receptor, beta-barrel domain"/>
    <property type="match status" value="1"/>
</dbReference>
<feature type="chain" id="PRO_5002825507" evidence="12">
    <location>
        <begin position="30"/>
        <end position="1029"/>
    </location>
</feature>
<evidence type="ECO:0000313" key="16">
    <source>
        <dbReference type="Proteomes" id="UP000001868"/>
    </source>
</evidence>
<dbReference type="InterPro" id="IPR039426">
    <property type="entry name" value="TonB-dep_rcpt-like"/>
</dbReference>
<proteinExistence type="inferred from homology"/>
<keyword evidence="4 9" id="KW-0812">Transmembrane</keyword>
<keyword evidence="6 11" id="KW-0798">TonB box</keyword>
<comment type="subcellular location">
    <subcellularLocation>
        <location evidence="1 9">Cell outer membrane</location>
        <topology evidence="1 9">Multi-pass membrane protein</topology>
    </subcellularLocation>
</comment>
<evidence type="ECO:0000256" key="9">
    <source>
        <dbReference type="PROSITE-ProRule" id="PRU01360"/>
    </source>
</evidence>
<keyword evidence="16" id="KW-1185">Reference proteome</keyword>
<evidence type="ECO:0000256" key="3">
    <source>
        <dbReference type="ARBA" id="ARBA00022452"/>
    </source>
</evidence>
<evidence type="ECO:0000256" key="7">
    <source>
        <dbReference type="ARBA" id="ARBA00023136"/>
    </source>
</evidence>
<dbReference type="PANTHER" id="PTHR47234:SF2">
    <property type="entry name" value="TONB-DEPENDENT RECEPTOR"/>
    <property type="match status" value="1"/>
</dbReference>
<evidence type="ECO:0000313" key="15">
    <source>
        <dbReference type="EMBL" id="ACG79140.1"/>
    </source>
</evidence>
<dbReference type="PROSITE" id="PS01156">
    <property type="entry name" value="TONB_DEPENDENT_REC_2"/>
    <property type="match status" value="1"/>
</dbReference>
<gene>
    <name evidence="15" type="ordered locus">PHZ_c2731</name>
</gene>
<keyword evidence="2 9" id="KW-0813">Transport</keyword>
<dbReference type="InterPro" id="IPR036942">
    <property type="entry name" value="Beta-barrel_TonB_sf"/>
</dbReference>
<dbReference type="Gene3D" id="2.170.130.10">
    <property type="entry name" value="TonB-dependent receptor, plug domain"/>
    <property type="match status" value="1"/>
</dbReference>
<feature type="domain" description="TonB-dependent receptor plug" evidence="14">
    <location>
        <begin position="48"/>
        <end position="162"/>
    </location>
</feature>
<name>B4RHU9_PHEZH</name>
<feature type="short sequence motif" description="TonB C-terminal box" evidence="10">
    <location>
        <begin position="1012"/>
        <end position="1029"/>
    </location>
</feature>
<evidence type="ECO:0000256" key="6">
    <source>
        <dbReference type="ARBA" id="ARBA00023077"/>
    </source>
</evidence>